<evidence type="ECO:0000259" key="7">
    <source>
        <dbReference type="PROSITE" id="PS50888"/>
    </source>
</evidence>
<dbReference type="Pfam" id="PF23173">
    <property type="entry name" value="bHLH_SAC51"/>
    <property type="match status" value="1"/>
</dbReference>
<gene>
    <name evidence="8" type="ORF">SADUNF_Sadunf11G0054500</name>
</gene>
<dbReference type="OrthoDB" id="1921805at2759"/>
<dbReference type="Proteomes" id="UP000657918">
    <property type="component" value="Chromosome 11"/>
</dbReference>
<keyword evidence="3" id="KW-0804">Transcription</keyword>
<dbReference type="GO" id="GO:0046983">
    <property type="term" value="F:protein dimerization activity"/>
    <property type="evidence" value="ECO:0007669"/>
    <property type="project" value="InterPro"/>
</dbReference>
<dbReference type="Gene3D" id="4.10.280.10">
    <property type="entry name" value="Helix-loop-helix DNA-binding domain"/>
    <property type="match status" value="1"/>
</dbReference>
<dbReference type="GO" id="GO:0005634">
    <property type="term" value="C:nucleus"/>
    <property type="evidence" value="ECO:0007669"/>
    <property type="project" value="UniProtKB-SubCell"/>
</dbReference>
<proteinExistence type="predicted"/>
<feature type="compositionally biased region" description="Low complexity" evidence="5">
    <location>
        <begin position="294"/>
        <end position="307"/>
    </location>
</feature>
<dbReference type="PANTHER" id="PTHR36066">
    <property type="entry name" value="TRANSCRIPTION FACTOR BHLH145"/>
    <property type="match status" value="1"/>
</dbReference>
<reference evidence="8 9" key="1">
    <citation type="submission" date="2020-10" db="EMBL/GenBank/DDBJ databases">
        <title>Plant Genome Project.</title>
        <authorList>
            <person name="Zhang R.-G."/>
        </authorList>
    </citation>
    <scope>NUCLEOTIDE SEQUENCE [LARGE SCALE GENOMIC DNA]</scope>
    <source>
        <strain evidence="8">FAFU-HL-1</strain>
        <tissue evidence="8">Leaf</tissue>
    </source>
</reference>
<evidence type="ECO:0000256" key="4">
    <source>
        <dbReference type="ARBA" id="ARBA00023242"/>
    </source>
</evidence>
<organism evidence="8 9">
    <name type="scientific">Salix dunnii</name>
    <dbReference type="NCBI Taxonomy" id="1413687"/>
    <lineage>
        <taxon>Eukaryota</taxon>
        <taxon>Viridiplantae</taxon>
        <taxon>Streptophyta</taxon>
        <taxon>Embryophyta</taxon>
        <taxon>Tracheophyta</taxon>
        <taxon>Spermatophyta</taxon>
        <taxon>Magnoliopsida</taxon>
        <taxon>eudicotyledons</taxon>
        <taxon>Gunneridae</taxon>
        <taxon>Pentapetalae</taxon>
        <taxon>rosids</taxon>
        <taxon>fabids</taxon>
        <taxon>Malpighiales</taxon>
        <taxon>Salicaceae</taxon>
        <taxon>Saliceae</taxon>
        <taxon>Salix</taxon>
    </lineage>
</organism>
<feature type="domain" description="BHLH" evidence="7">
    <location>
        <begin position="299"/>
        <end position="348"/>
    </location>
</feature>
<evidence type="ECO:0000313" key="8">
    <source>
        <dbReference type="EMBL" id="KAF9672556.1"/>
    </source>
</evidence>
<sequence>MYIAVTIKRYRAVKEVGEIKMSVGITAYYQAKQICQVKYQLQLYFVLKYCCTFLHVAFILRLSISASYLSPSRSLVLQSSGHWDLGRLLLVVFRSSSIEYCTIGNRRPKSITIAKLLITDKHPMHSDWYFHSKEAMPPLTNQVDNTCMNNPVASTFAAVQPLAAKHLMPVHGIEFQSSEICPKNFIIFDQAGHRSQVLYNPAVAHNHIGPSLNIHGTYIQENFERTGTYNVEREISSSLKEDSDDIDALMSMEEEEQEEYDGEEVSTARTCRYYRSSSPDSCSSYGAKPIKNGSSVQKCSSSGSSSNSERKRQKMKKMVKTLRGIVPGGDQMNTVTVLDEAVRYLKSLKVEVQKLGSGNFKN</sequence>
<dbReference type="InterPro" id="IPR037546">
    <property type="entry name" value="SAC51-like"/>
</dbReference>
<dbReference type="SMART" id="SM00353">
    <property type="entry name" value="HLH"/>
    <property type="match status" value="1"/>
</dbReference>
<feature type="region of interest" description="Disordered" evidence="5">
    <location>
        <begin position="277"/>
        <end position="316"/>
    </location>
</feature>
<evidence type="ECO:0000313" key="9">
    <source>
        <dbReference type="Proteomes" id="UP000657918"/>
    </source>
</evidence>
<dbReference type="SUPFAM" id="SSF47459">
    <property type="entry name" value="HLH, helix-loop-helix DNA-binding domain"/>
    <property type="match status" value="1"/>
</dbReference>
<keyword evidence="4" id="KW-0539">Nucleus</keyword>
<evidence type="ECO:0000256" key="2">
    <source>
        <dbReference type="ARBA" id="ARBA00023015"/>
    </source>
</evidence>
<protein>
    <recommendedName>
        <fullName evidence="7">BHLH domain-containing protein</fullName>
    </recommendedName>
</protein>
<keyword evidence="6" id="KW-0812">Transmembrane</keyword>
<evidence type="ECO:0000256" key="1">
    <source>
        <dbReference type="ARBA" id="ARBA00004123"/>
    </source>
</evidence>
<dbReference type="EMBL" id="JADGMS010000011">
    <property type="protein sequence ID" value="KAF9672556.1"/>
    <property type="molecule type" value="Genomic_DNA"/>
</dbReference>
<keyword evidence="6" id="KW-0472">Membrane</keyword>
<comment type="caution">
    <text evidence="8">The sequence shown here is derived from an EMBL/GenBank/DDBJ whole genome shotgun (WGS) entry which is preliminary data.</text>
</comment>
<evidence type="ECO:0000256" key="5">
    <source>
        <dbReference type="SAM" id="MobiDB-lite"/>
    </source>
</evidence>
<dbReference type="InterPro" id="IPR036638">
    <property type="entry name" value="HLH_DNA-bd_sf"/>
</dbReference>
<accession>A0A835JNS4</accession>
<evidence type="ECO:0000256" key="3">
    <source>
        <dbReference type="ARBA" id="ARBA00023163"/>
    </source>
</evidence>
<evidence type="ECO:0000256" key="6">
    <source>
        <dbReference type="SAM" id="Phobius"/>
    </source>
</evidence>
<name>A0A835JNS4_9ROSI</name>
<dbReference type="InterPro" id="IPR011598">
    <property type="entry name" value="bHLH_dom"/>
</dbReference>
<dbReference type="PANTHER" id="PTHR36066:SF11">
    <property type="entry name" value="TRANSCRIPTION FACTOR BHLH144"/>
    <property type="match status" value="1"/>
</dbReference>
<keyword evidence="2" id="KW-0805">Transcription regulation</keyword>
<dbReference type="AlphaFoldDB" id="A0A835JNS4"/>
<keyword evidence="9" id="KW-1185">Reference proteome</keyword>
<feature type="transmembrane region" description="Helical" evidence="6">
    <location>
        <begin position="46"/>
        <end position="69"/>
    </location>
</feature>
<dbReference type="PROSITE" id="PS50888">
    <property type="entry name" value="BHLH"/>
    <property type="match status" value="1"/>
</dbReference>
<comment type="subcellular location">
    <subcellularLocation>
        <location evidence="1">Nucleus</location>
    </subcellularLocation>
</comment>
<keyword evidence="6" id="KW-1133">Transmembrane helix</keyword>